<dbReference type="EMBL" id="MVGC01000251">
    <property type="protein sequence ID" value="RJE21110.1"/>
    <property type="molecule type" value="Genomic_DNA"/>
</dbReference>
<accession>A0A3A2ZEU7</accession>
<gene>
    <name evidence="5" type="ORF">PHISCL_06544</name>
</gene>
<dbReference type="OrthoDB" id="6334211at2759"/>
<keyword evidence="6" id="KW-1185">Reference proteome</keyword>
<organism evidence="5 6">
    <name type="scientific">Aspergillus sclerotialis</name>
    <dbReference type="NCBI Taxonomy" id="2070753"/>
    <lineage>
        <taxon>Eukaryota</taxon>
        <taxon>Fungi</taxon>
        <taxon>Dikarya</taxon>
        <taxon>Ascomycota</taxon>
        <taxon>Pezizomycotina</taxon>
        <taxon>Eurotiomycetes</taxon>
        <taxon>Eurotiomycetidae</taxon>
        <taxon>Eurotiales</taxon>
        <taxon>Aspergillaceae</taxon>
        <taxon>Aspergillus</taxon>
        <taxon>Aspergillus subgen. Polypaecilum</taxon>
    </lineage>
</organism>
<dbReference type="InterPro" id="IPR008144">
    <property type="entry name" value="Guanylate_kin-like_dom"/>
</dbReference>
<dbReference type="InterPro" id="IPR008145">
    <property type="entry name" value="GK/Ca_channel_bsu"/>
</dbReference>
<dbReference type="GO" id="GO:0004385">
    <property type="term" value="F:GMP kinase activity"/>
    <property type="evidence" value="ECO:0007669"/>
    <property type="project" value="TreeGrafter"/>
</dbReference>
<comment type="caution">
    <text evidence="5">The sequence shown here is derived from an EMBL/GenBank/DDBJ whole genome shotgun (WGS) entry which is preliminary data.</text>
</comment>
<feature type="domain" description="Guanylate kinase-like" evidence="4">
    <location>
        <begin position="1"/>
        <end position="152"/>
    </location>
</feature>
<dbReference type="CDD" id="cd00071">
    <property type="entry name" value="GMPK"/>
    <property type="match status" value="1"/>
</dbReference>
<dbReference type="PROSITE" id="PS00856">
    <property type="entry name" value="GUANYLATE_KINASE_1"/>
    <property type="match status" value="1"/>
</dbReference>
<dbReference type="PANTHER" id="PTHR23117">
    <property type="entry name" value="GUANYLATE KINASE-RELATED"/>
    <property type="match status" value="1"/>
</dbReference>
<evidence type="ECO:0000313" key="6">
    <source>
        <dbReference type="Proteomes" id="UP000266188"/>
    </source>
</evidence>
<dbReference type="Proteomes" id="UP000266188">
    <property type="component" value="Unassembled WGS sequence"/>
</dbReference>
<sequence>MSHTTRAPRVGEVEGKNYFFVSPSTFAELVSQGAFVEHTTFNGNQYGTSKKTVSDQIAKGLIVVFDIDIDGVKQMKANPSINARYVFIKPPSFEALEERLRGRGTESDEDVQRRLAQARIELEYANTQGAQDKVIINGDLQTAYQELANFVFQKS</sequence>
<comment type="similarity">
    <text evidence="1">Belongs to the guanylate kinase family.</text>
</comment>
<dbReference type="STRING" id="2070753.A0A3A2ZEU7"/>
<reference evidence="6" key="1">
    <citation type="submission" date="2017-02" db="EMBL/GenBank/DDBJ databases">
        <authorList>
            <person name="Tafer H."/>
            <person name="Lopandic K."/>
        </authorList>
    </citation>
    <scope>NUCLEOTIDE SEQUENCE [LARGE SCALE GENOMIC DNA]</scope>
    <source>
        <strain evidence="6">CBS 366.77</strain>
    </source>
</reference>
<evidence type="ECO:0000256" key="3">
    <source>
        <dbReference type="ARBA" id="ARBA00022777"/>
    </source>
</evidence>
<evidence type="ECO:0000256" key="1">
    <source>
        <dbReference type="ARBA" id="ARBA00005790"/>
    </source>
</evidence>
<protein>
    <submittedName>
        <fullName evidence="5">Guanylate kinase</fullName>
    </submittedName>
</protein>
<dbReference type="GO" id="GO:0005829">
    <property type="term" value="C:cytosol"/>
    <property type="evidence" value="ECO:0007669"/>
    <property type="project" value="TreeGrafter"/>
</dbReference>
<evidence type="ECO:0000313" key="5">
    <source>
        <dbReference type="EMBL" id="RJE21110.1"/>
    </source>
</evidence>
<dbReference type="InterPro" id="IPR020590">
    <property type="entry name" value="Guanylate_kinase_CS"/>
</dbReference>
<evidence type="ECO:0000259" key="4">
    <source>
        <dbReference type="PROSITE" id="PS50052"/>
    </source>
</evidence>
<dbReference type="AlphaFoldDB" id="A0A3A2ZEU7"/>
<proteinExistence type="inferred from homology"/>
<dbReference type="InterPro" id="IPR027417">
    <property type="entry name" value="P-loop_NTPase"/>
</dbReference>
<dbReference type="SMART" id="SM00072">
    <property type="entry name" value="GuKc"/>
    <property type="match status" value="1"/>
</dbReference>
<keyword evidence="2" id="KW-0808">Transferase</keyword>
<dbReference type="Gene3D" id="3.30.63.10">
    <property type="entry name" value="Guanylate Kinase phosphate binding domain"/>
    <property type="match status" value="1"/>
</dbReference>
<dbReference type="Pfam" id="PF00625">
    <property type="entry name" value="Guanylate_kin"/>
    <property type="match status" value="1"/>
</dbReference>
<dbReference type="PANTHER" id="PTHR23117:SF13">
    <property type="entry name" value="GUANYLATE KINASE"/>
    <property type="match status" value="1"/>
</dbReference>
<name>A0A3A2ZEU7_9EURO</name>
<dbReference type="FunFam" id="3.30.63.10:FF:000002">
    <property type="entry name" value="Guanylate kinase 1"/>
    <property type="match status" value="1"/>
</dbReference>
<dbReference type="PROSITE" id="PS50052">
    <property type="entry name" value="GUANYLATE_KINASE_2"/>
    <property type="match status" value="1"/>
</dbReference>
<evidence type="ECO:0000256" key="2">
    <source>
        <dbReference type="ARBA" id="ARBA00022679"/>
    </source>
</evidence>
<keyword evidence="3 5" id="KW-0418">Kinase</keyword>
<dbReference type="Gene3D" id="3.40.50.300">
    <property type="entry name" value="P-loop containing nucleotide triphosphate hydrolases"/>
    <property type="match status" value="1"/>
</dbReference>
<dbReference type="SUPFAM" id="SSF52540">
    <property type="entry name" value="P-loop containing nucleoside triphosphate hydrolases"/>
    <property type="match status" value="1"/>
</dbReference>